<feature type="compositionally biased region" description="Basic and acidic residues" evidence="3">
    <location>
        <begin position="316"/>
        <end position="335"/>
    </location>
</feature>
<reference evidence="5" key="1">
    <citation type="journal article" date="2025" name="Foods">
        <title>Unveiling the Microbial Signatures of Arabica Coffee Cherries: Insights into Ripeness Specific Diversity, Functional Traits, and Implications for Quality and Safety.</title>
        <authorList>
            <consortium name="RefSeq"/>
            <person name="Tenea G.N."/>
            <person name="Cifuentes V."/>
            <person name="Reyes P."/>
            <person name="Cevallos-Vallejos M."/>
        </authorList>
    </citation>
    <scope>NUCLEOTIDE SEQUENCE [LARGE SCALE GENOMIC DNA]</scope>
</reference>
<name>A0A6P6UQA6_COFAR</name>
<organism evidence="5 6">
    <name type="scientific">Coffea arabica</name>
    <name type="common">Arabian coffee</name>
    <dbReference type="NCBI Taxonomy" id="13443"/>
    <lineage>
        <taxon>Eukaryota</taxon>
        <taxon>Viridiplantae</taxon>
        <taxon>Streptophyta</taxon>
        <taxon>Embryophyta</taxon>
        <taxon>Tracheophyta</taxon>
        <taxon>Spermatophyta</taxon>
        <taxon>Magnoliopsida</taxon>
        <taxon>eudicotyledons</taxon>
        <taxon>Gunneridae</taxon>
        <taxon>Pentapetalae</taxon>
        <taxon>asterids</taxon>
        <taxon>lamiids</taxon>
        <taxon>Gentianales</taxon>
        <taxon>Rubiaceae</taxon>
        <taxon>Ixoroideae</taxon>
        <taxon>Gardenieae complex</taxon>
        <taxon>Bertiereae - Coffeeae clade</taxon>
        <taxon>Coffeeae</taxon>
        <taxon>Coffea</taxon>
    </lineage>
</organism>
<feature type="compositionally biased region" description="Polar residues" evidence="3">
    <location>
        <begin position="289"/>
        <end position="301"/>
    </location>
</feature>
<dbReference type="RefSeq" id="XP_027093005.1">
    <property type="nucleotide sequence ID" value="XM_027237204.2"/>
</dbReference>
<proteinExistence type="predicted"/>
<dbReference type="GO" id="GO:0072318">
    <property type="term" value="P:clathrin coat disassembly"/>
    <property type="evidence" value="ECO:0007669"/>
    <property type="project" value="TreeGrafter"/>
</dbReference>
<dbReference type="GO" id="GO:0005737">
    <property type="term" value="C:cytoplasm"/>
    <property type="evidence" value="ECO:0007669"/>
    <property type="project" value="TreeGrafter"/>
</dbReference>
<evidence type="ECO:0000313" key="5">
    <source>
        <dbReference type="Proteomes" id="UP001652660"/>
    </source>
</evidence>
<dbReference type="GO" id="GO:0030276">
    <property type="term" value="F:clathrin binding"/>
    <property type="evidence" value="ECO:0007669"/>
    <property type="project" value="TreeGrafter"/>
</dbReference>
<dbReference type="FunFam" id="1.10.287.110:FF:000009">
    <property type="entry name" value="Auxilin-related protein 1"/>
    <property type="match status" value="1"/>
</dbReference>
<feature type="region of interest" description="Disordered" evidence="3">
    <location>
        <begin position="142"/>
        <end position="177"/>
    </location>
</feature>
<keyword evidence="5" id="KW-1185">Reference proteome</keyword>
<feature type="compositionally biased region" description="Polar residues" evidence="3">
    <location>
        <begin position="1370"/>
        <end position="1386"/>
    </location>
</feature>
<feature type="region of interest" description="Disordered" evidence="3">
    <location>
        <begin position="818"/>
        <end position="841"/>
    </location>
</feature>
<dbReference type="Proteomes" id="UP001652660">
    <property type="component" value="Chromosome 10c"/>
</dbReference>
<evidence type="ECO:0000256" key="1">
    <source>
        <dbReference type="ARBA" id="ARBA00023054"/>
    </source>
</evidence>
<dbReference type="OrthoDB" id="1717591at2759"/>
<dbReference type="CDD" id="cd06257">
    <property type="entry name" value="DnaJ"/>
    <property type="match status" value="1"/>
</dbReference>
<feature type="region of interest" description="Disordered" evidence="3">
    <location>
        <begin position="1271"/>
        <end position="1394"/>
    </location>
</feature>
<feature type="region of interest" description="Disordered" evidence="3">
    <location>
        <begin position="1219"/>
        <end position="1246"/>
    </location>
</feature>
<feature type="region of interest" description="Disordered" evidence="3">
    <location>
        <begin position="279"/>
        <end position="336"/>
    </location>
</feature>
<dbReference type="InterPro" id="IPR001623">
    <property type="entry name" value="DnaJ_domain"/>
</dbReference>
<evidence type="ECO:0000313" key="6">
    <source>
        <dbReference type="RefSeq" id="XP_027093005.1"/>
    </source>
</evidence>
<evidence type="ECO:0000259" key="4">
    <source>
        <dbReference type="PROSITE" id="PS50076"/>
    </source>
</evidence>
<evidence type="ECO:0000256" key="2">
    <source>
        <dbReference type="SAM" id="Coils"/>
    </source>
</evidence>
<protein>
    <recommendedName>
        <fullName evidence="4">J domain-containing protein</fullName>
    </recommendedName>
</protein>
<dbReference type="GO" id="GO:0031982">
    <property type="term" value="C:vesicle"/>
    <property type="evidence" value="ECO:0007669"/>
    <property type="project" value="TreeGrafter"/>
</dbReference>
<dbReference type="PANTHER" id="PTHR23172">
    <property type="entry name" value="AUXILIN/CYCLIN G-ASSOCIATED KINASE-RELATED"/>
    <property type="match status" value="1"/>
</dbReference>
<dbReference type="GO" id="GO:0072583">
    <property type="term" value="P:clathrin-dependent endocytosis"/>
    <property type="evidence" value="ECO:0007669"/>
    <property type="project" value="TreeGrafter"/>
</dbReference>
<sequence length="1526" mass="169689">MESLTGPFFHHRRKLSNASSANSNGLSFSGKDAYDDVLLGGSKPRFGAVAGFASRKVAAEDYAEIFGGRNGTRGSSIPVLDLSDLDERHGPGGFRSSDSKLDYSTIFGGFGGGAGGDDVAMAVPPCEELFNGVKKVKRDKAKARISTDPCPPLKGSDRFNSSEKNKSHSSEASEDFVDGGKQFNMSYHKTGQQRKDGSSGTTHIAQLHAVPGFTCIIDETARLQKVEQDKALSQVKAECNHKQGSFDHLRRTELDKAMPPLKAQVSHNQDLSDCLQKTEQDRAMPPLKTQVSRNQSSSDCLQKTEQDKAIPSVKSDVNHNRNCSDRQQKGEKDKAMPQVKLEVNHNRSSNVDISEEKSGRRAKWQLPTIQASESLVKDKGECYQDASNSSDILSNMEKPGMKSHPYNVPPPCSSSANLFDSKGHTNRSNSKKVEASEKVTGAYSTPFSDEELDVNSAAAAPAAALKKAIEQAQESIRIVKEIMERKRDSGQGSKLHSKGRLKTKDAREMKHVQELHNVREKNVNEACRSVDNEMLDSCGGDQYLAFGNGEVALPFKDCEESSTGQQGVVAINGENVEVAEENGVATWFSQLLSNGKHRVAALASELVGKRNSTIQTLDKEKHSIEEPKLVKVTVDLNASEKVNAVNRILESGDTEAKLNAFGRSEELKKNVDGSESSLFANKDKVSETQIFSQADEVTKNGRANLVEEQKCKEKHEDFNEKISEGHFEPEKLGNLLQENDFLKLEKRSSDQEGEEKLEDIHVCGQEDCKVDEEVDLEPEDFHLWFGNEHALKRATCCVCSRKGLEDDSEDRLEGYYKQETDGQRSTQSVNGEENQNMSEEEHVWEAMDRRSAGSCQSIEEDGMDEDADNSSVHQKIEVNEEVQEVGNSVQKVGDSWDRTVDSAENPGANLFQEAAYKESLDTDFDAYNNDQSVNPDDIQEPCRSEVENCSEQNNQQERRNNEEEARKVGIPESFYEFEEDAEAPQDIEEASTLKGEEVHTMESGIRDVSEVVDFFEKTADFGFTQVNCEAELSKDAETAITTVFISNCTTEDTVDGEQANDAPSEIKDSSNFDFNMNGQKQIHNNDNESENSIKTESCAGLVDKVYGQKQSEEIDRGFESGINPANGGGLVHESGGNAESVHVDGIAHEKDDEKDTIELHLEERECIKSQKEPGNSEFPVELKWEEHVETNTEMKTGQSTEHNEENGCKTFAKEDKEIRENVQKEEAAKDCLKSTEVNKREREQKKHRIAVERAIREARERAFTEARERAERAAVDKATAEVRQRAMAEAREKLEKKSSGPKVPTGKASSIDAKLRAERAAVERATAEARERALEKALSQKTTSEMRTQAERNASGKFSGASRVNGLKHSFSSSDLESFDGTNNESAQRRKARLERHQRIMERAAKALAEKNLRDVLAQREQAERNRLAETLDADIKRWASGKEGNLRALLSTLQYILGPNSGWQSISLTEIITTNALKKAYRKATLYVHPDKLQQRGASIQQKYICEKVFDLLKAAWNKFNSEER</sequence>
<feature type="compositionally biased region" description="Basic and acidic residues" evidence="3">
    <location>
        <begin position="1271"/>
        <end position="1298"/>
    </location>
</feature>
<feature type="coiled-coil region" evidence="2">
    <location>
        <begin position="462"/>
        <end position="489"/>
    </location>
</feature>
<reference evidence="6" key="2">
    <citation type="submission" date="2025-08" db="UniProtKB">
        <authorList>
            <consortium name="RefSeq"/>
        </authorList>
    </citation>
    <scope>IDENTIFICATION</scope>
    <source>
        <tissue evidence="6">Leaves</tissue>
    </source>
</reference>
<evidence type="ECO:0000256" key="3">
    <source>
        <dbReference type="SAM" id="MobiDB-lite"/>
    </source>
</evidence>
<feature type="compositionally biased region" description="Polar residues" evidence="3">
    <location>
        <begin position="823"/>
        <end position="837"/>
    </location>
</feature>
<feature type="region of interest" description="Disordered" evidence="3">
    <location>
        <begin position="414"/>
        <end position="434"/>
    </location>
</feature>
<dbReference type="GeneID" id="113713477"/>
<feature type="domain" description="J" evidence="4">
    <location>
        <begin position="1462"/>
        <end position="1526"/>
    </location>
</feature>
<accession>A0A6P6UQA6</accession>
<feature type="region of interest" description="Disordered" evidence="3">
    <location>
        <begin position="947"/>
        <end position="967"/>
    </location>
</feature>
<feature type="compositionally biased region" description="Basic and acidic residues" evidence="3">
    <location>
        <begin position="1313"/>
        <end position="1335"/>
    </location>
</feature>
<dbReference type="Gene3D" id="1.10.287.110">
    <property type="entry name" value="DnaJ domain"/>
    <property type="match status" value="1"/>
</dbReference>
<feature type="compositionally biased region" description="Basic and acidic residues" evidence="3">
    <location>
        <begin position="155"/>
        <end position="171"/>
    </location>
</feature>
<gene>
    <name evidence="6" type="primary">LOC113713477</name>
</gene>
<dbReference type="PANTHER" id="PTHR23172:SF87">
    <property type="entry name" value="CHAPERONE DNAJ-DOMAIN SUPERFAMILY PROTEIN"/>
    <property type="match status" value="1"/>
</dbReference>
<feature type="compositionally biased region" description="Basic and acidic residues" evidence="3">
    <location>
        <begin position="956"/>
        <end position="967"/>
    </location>
</feature>
<keyword evidence="1 2" id="KW-0175">Coiled coil</keyword>
<dbReference type="SUPFAM" id="SSF46565">
    <property type="entry name" value="Chaperone J-domain"/>
    <property type="match status" value="1"/>
</dbReference>
<dbReference type="InterPro" id="IPR036869">
    <property type="entry name" value="J_dom_sf"/>
</dbReference>
<dbReference type="PROSITE" id="PS50076">
    <property type="entry name" value="DNAJ_2"/>
    <property type="match status" value="1"/>
</dbReference>